<dbReference type="InterPro" id="IPR036683">
    <property type="entry name" value="CO_DH_flav_C_dom_sf"/>
</dbReference>
<dbReference type="InterPro" id="IPR016166">
    <property type="entry name" value="FAD-bd_PCMH"/>
</dbReference>
<dbReference type="InterPro" id="IPR016169">
    <property type="entry name" value="FAD-bd_PCMH_sub2"/>
</dbReference>
<reference evidence="5 6" key="1">
    <citation type="submission" date="2020-08" db="EMBL/GenBank/DDBJ databases">
        <title>Genomic Encyclopedia of Type Strains, Phase IV (KMG-IV): sequencing the most valuable type-strain genomes for metagenomic binning, comparative biology and taxonomic classification.</title>
        <authorList>
            <person name="Goeker M."/>
        </authorList>
    </citation>
    <scope>NUCLEOTIDE SEQUENCE [LARGE SCALE GENOMIC DNA]</scope>
    <source>
        <strain evidence="5 6">DSM 29007</strain>
    </source>
</reference>
<protein>
    <submittedName>
        <fullName evidence="5">CO/xanthine dehydrogenase FAD-binding subunit</fullName>
    </submittedName>
</protein>
<keyword evidence="3" id="KW-0560">Oxidoreductase</keyword>
<dbReference type="AlphaFoldDB" id="A0A841H2T5"/>
<dbReference type="InterPro" id="IPR051312">
    <property type="entry name" value="Diverse_Substr_Oxidored"/>
</dbReference>
<keyword evidence="2" id="KW-0274">FAD</keyword>
<dbReference type="PANTHER" id="PTHR42659:SF2">
    <property type="entry name" value="XANTHINE DEHYDROGENASE SUBUNIT C-RELATED"/>
    <property type="match status" value="1"/>
</dbReference>
<dbReference type="EMBL" id="JACHIA010000013">
    <property type="protein sequence ID" value="MBB6072236.1"/>
    <property type="molecule type" value="Genomic_DNA"/>
</dbReference>
<feature type="domain" description="FAD-binding PCMH-type" evidence="4">
    <location>
        <begin position="1"/>
        <end position="178"/>
    </location>
</feature>
<proteinExistence type="predicted"/>
<organism evidence="5 6">
    <name type="scientific">Longimicrobium terrae</name>
    <dbReference type="NCBI Taxonomy" id="1639882"/>
    <lineage>
        <taxon>Bacteria</taxon>
        <taxon>Pseudomonadati</taxon>
        <taxon>Gemmatimonadota</taxon>
        <taxon>Longimicrobiia</taxon>
        <taxon>Longimicrobiales</taxon>
        <taxon>Longimicrobiaceae</taxon>
        <taxon>Longimicrobium</taxon>
    </lineage>
</organism>
<evidence type="ECO:0000313" key="6">
    <source>
        <dbReference type="Proteomes" id="UP000582837"/>
    </source>
</evidence>
<dbReference type="PANTHER" id="PTHR42659">
    <property type="entry name" value="XANTHINE DEHYDROGENASE SUBUNIT C-RELATED"/>
    <property type="match status" value="1"/>
</dbReference>
<dbReference type="GO" id="GO:0016491">
    <property type="term" value="F:oxidoreductase activity"/>
    <property type="evidence" value="ECO:0007669"/>
    <property type="project" value="UniProtKB-KW"/>
</dbReference>
<comment type="caution">
    <text evidence="5">The sequence shown here is derived from an EMBL/GenBank/DDBJ whole genome shotgun (WGS) entry which is preliminary data.</text>
</comment>
<dbReference type="Gene3D" id="3.30.465.10">
    <property type="match status" value="1"/>
</dbReference>
<name>A0A841H2T5_9BACT</name>
<dbReference type="Pfam" id="PF03450">
    <property type="entry name" value="CO_deh_flav_C"/>
    <property type="match status" value="1"/>
</dbReference>
<dbReference type="PROSITE" id="PS51387">
    <property type="entry name" value="FAD_PCMH"/>
    <property type="match status" value="1"/>
</dbReference>
<dbReference type="InterPro" id="IPR036318">
    <property type="entry name" value="FAD-bd_PCMH-like_sf"/>
</dbReference>
<dbReference type="FunFam" id="3.30.465.10:FF:000017">
    <property type="entry name" value="Xanthine dehydrogenase, FAD binding subunit"/>
    <property type="match status" value="1"/>
</dbReference>
<evidence type="ECO:0000256" key="3">
    <source>
        <dbReference type="ARBA" id="ARBA00023002"/>
    </source>
</evidence>
<keyword evidence="1" id="KW-0285">Flavoprotein</keyword>
<sequence length="273" mass="29449">MKIATTTLQLREPRSVDEALVMMNEDAPLTPVAGCTDVFVTLNFGQQPARRFINLWPLDELRGISEDGEALRIGALTTYTELIRSDVVNRRMPALVAAAREVGGVQIQNRGTLAGNVANGSPAGDSLPVLAVADAVVVLRSVSGERRIPVTEIYTGYRATVIRPDELIVAIEIPRTDGAQWFRKVGTRAAQAISKVVMAAVRGPEPRVAFGSVAATVVRVPRTERALADGATIEEAQRVLAAEITPIDDVRSTAAYRLRVAGNLLGQWWTETV</sequence>
<dbReference type="RefSeq" id="WP_170032084.1">
    <property type="nucleotide sequence ID" value="NZ_JABDTL010000001.1"/>
</dbReference>
<evidence type="ECO:0000256" key="1">
    <source>
        <dbReference type="ARBA" id="ARBA00022630"/>
    </source>
</evidence>
<keyword evidence="6" id="KW-1185">Reference proteome</keyword>
<evidence type="ECO:0000259" key="4">
    <source>
        <dbReference type="PROSITE" id="PS51387"/>
    </source>
</evidence>
<dbReference type="InterPro" id="IPR002346">
    <property type="entry name" value="Mopterin_DH_FAD-bd"/>
</dbReference>
<dbReference type="Gene3D" id="3.30.390.50">
    <property type="entry name" value="CO dehydrogenase flavoprotein, C-terminal domain"/>
    <property type="match status" value="1"/>
</dbReference>
<dbReference type="SUPFAM" id="SSF56176">
    <property type="entry name" value="FAD-binding/transporter-associated domain-like"/>
    <property type="match status" value="1"/>
</dbReference>
<accession>A0A841H2T5</accession>
<dbReference type="Pfam" id="PF00941">
    <property type="entry name" value="FAD_binding_5"/>
    <property type="match status" value="1"/>
</dbReference>
<dbReference type="GO" id="GO:0071949">
    <property type="term" value="F:FAD binding"/>
    <property type="evidence" value="ECO:0007669"/>
    <property type="project" value="InterPro"/>
</dbReference>
<dbReference type="Proteomes" id="UP000582837">
    <property type="component" value="Unassembled WGS sequence"/>
</dbReference>
<gene>
    <name evidence="5" type="ORF">HNQ61_003898</name>
</gene>
<evidence type="ECO:0000313" key="5">
    <source>
        <dbReference type="EMBL" id="MBB6072236.1"/>
    </source>
</evidence>
<dbReference type="SUPFAM" id="SSF55447">
    <property type="entry name" value="CO dehydrogenase flavoprotein C-terminal domain-like"/>
    <property type="match status" value="1"/>
</dbReference>
<dbReference type="SMART" id="SM01092">
    <property type="entry name" value="CO_deh_flav_C"/>
    <property type="match status" value="1"/>
</dbReference>
<dbReference type="InterPro" id="IPR005107">
    <property type="entry name" value="CO_DH_flav_C"/>
</dbReference>
<evidence type="ECO:0000256" key="2">
    <source>
        <dbReference type="ARBA" id="ARBA00022827"/>
    </source>
</evidence>